<dbReference type="Gene3D" id="1.10.1130.10">
    <property type="entry name" value="Flavocytochrome C3, Chain A"/>
    <property type="match status" value="1"/>
</dbReference>
<dbReference type="InterPro" id="IPR024673">
    <property type="entry name" value="Octahem_Cyt_c"/>
</dbReference>
<dbReference type="CDD" id="cd08168">
    <property type="entry name" value="Cytochrom_C3"/>
    <property type="match status" value="1"/>
</dbReference>
<organism evidence="4 5">
    <name type="scientific">Ignicoccus pacificus DSM 13166</name>
    <dbReference type="NCBI Taxonomy" id="940294"/>
    <lineage>
        <taxon>Archaea</taxon>
        <taxon>Thermoproteota</taxon>
        <taxon>Thermoprotei</taxon>
        <taxon>Desulfurococcales</taxon>
        <taxon>Desulfurococcaceae</taxon>
        <taxon>Ignicoccus</taxon>
    </lineage>
</organism>
<dbReference type="EMBL" id="CP006868">
    <property type="protein sequence ID" value="UXD21313.1"/>
    <property type="molecule type" value="Genomic_DNA"/>
</dbReference>
<keyword evidence="5" id="KW-1185">Reference proteome</keyword>
<dbReference type="PANTHER" id="PTHR35038:SF5">
    <property type="entry name" value="CYTOCHROME C-TYPE PROTEIN NRFB"/>
    <property type="match status" value="1"/>
</dbReference>
<dbReference type="InterPro" id="IPR036280">
    <property type="entry name" value="Multihaem_cyt_sf"/>
</dbReference>
<dbReference type="AlphaFoldDB" id="A0A977KA83"/>
<feature type="transmembrane region" description="Helical" evidence="2">
    <location>
        <begin position="506"/>
        <end position="527"/>
    </location>
</feature>
<accession>A0A977KA83</accession>
<proteinExistence type="predicted"/>
<keyword evidence="1" id="KW-0732">Signal</keyword>
<protein>
    <recommendedName>
        <fullName evidence="3">Cytochrome c7-like domain-containing protein</fullName>
    </recommendedName>
</protein>
<evidence type="ECO:0000259" key="3">
    <source>
        <dbReference type="Pfam" id="PF14522"/>
    </source>
</evidence>
<dbReference type="Pfam" id="PF11783">
    <property type="entry name" value="Cytochrome_cB"/>
    <property type="match status" value="1"/>
</dbReference>
<name>A0A977KA83_9CREN</name>
<feature type="domain" description="Cytochrome c7-like" evidence="3">
    <location>
        <begin position="264"/>
        <end position="333"/>
    </location>
</feature>
<dbReference type="Proteomes" id="UP001063698">
    <property type="component" value="Chromosome"/>
</dbReference>
<evidence type="ECO:0000313" key="5">
    <source>
        <dbReference type="Proteomes" id="UP001063698"/>
    </source>
</evidence>
<evidence type="ECO:0000256" key="1">
    <source>
        <dbReference type="ARBA" id="ARBA00022729"/>
    </source>
</evidence>
<dbReference type="PIRSF" id="PIRSF039014">
    <property type="entry name" value="OTR_cyc"/>
    <property type="match status" value="1"/>
</dbReference>
<dbReference type="Gene3D" id="3.90.10.10">
    <property type="entry name" value="Cytochrome C3"/>
    <property type="match status" value="1"/>
</dbReference>
<dbReference type="KEGG" id="ipc:IPA_02710"/>
<dbReference type="GO" id="GO:0016491">
    <property type="term" value="F:oxidoreductase activity"/>
    <property type="evidence" value="ECO:0007669"/>
    <property type="project" value="TreeGrafter"/>
</dbReference>
<dbReference type="InterPro" id="IPR029467">
    <property type="entry name" value="Cyt_c7-like"/>
</dbReference>
<sequence length="528" mass="59171">MKMRKGTLLTYVGLVTFLLGTSIILTFVIPAQLYFLAPGAEDAWKYVKVKGILISNHTEVFMKYNITKYEGSKTCIQCHKKETKDFVHSIHYKMWNYVNDIVGKPRVKVGSRVLYNDFCGAIFWNMTKPINFIGKTVLKNVPNDMEKLKGRVVSTGCSACHGSSLGKVPNIEPNGKDLENVDCLVCHSLKYRGGPLGVAKGYRKLVKTEDGWRYVPDISIKDAALILAKPGKDSCLACHAYSGGGPGFKRPNLTPDLMGNVSEHFDVHMARGLHCVDCHPFEDHKVATKAVDTFAREGKAKSCVDCHPHRHRAPIVGFFIERFHKRVSCQACHIPYIAHGKYPTDVKRDWRKAEFNYELKRWEPEIELKRDVVPTYAWWDGRDRIVYPDKVTGNEIIFAKPVKGKNAKIYPFKVHISYVPIDKEKGVPIPIKVGIVFSTGNVTLAIKKGAEIAGLNYTGNFIKVVRYMSVDHGVVPAKEALKCTDCHSPWTRMPLKELGYGPLPEIAYYGAPLLVLAGLALTLFSILS</sequence>
<dbReference type="PANTHER" id="PTHR35038">
    <property type="entry name" value="DISSIMILATORY SULFITE REDUCTASE SIRA"/>
    <property type="match status" value="1"/>
</dbReference>
<evidence type="ECO:0000256" key="2">
    <source>
        <dbReference type="SAM" id="Phobius"/>
    </source>
</evidence>
<keyword evidence="2" id="KW-1133">Transmembrane helix</keyword>
<gene>
    <name evidence="4" type="ORF">IPA_02710</name>
</gene>
<dbReference type="InterPro" id="IPR051829">
    <property type="entry name" value="Multiheme_Cytochr_ET"/>
</dbReference>
<keyword evidence="2" id="KW-0812">Transmembrane</keyword>
<evidence type="ECO:0000313" key="4">
    <source>
        <dbReference type="EMBL" id="UXD21313.1"/>
    </source>
</evidence>
<dbReference type="Pfam" id="PF14522">
    <property type="entry name" value="Cytochrome_C7"/>
    <property type="match status" value="1"/>
</dbReference>
<keyword evidence="2" id="KW-0472">Membrane</keyword>
<dbReference type="SUPFAM" id="SSF48695">
    <property type="entry name" value="Multiheme cytochromes"/>
    <property type="match status" value="1"/>
</dbReference>
<reference evidence="4" key="1">
    <citation type="submission" date="2013-11" db="EMBL/GenBank/DDBJ databases">
        <title>Comparative genomics of Ignicoccus.</title>
        <authorList>
            <person name="Podar M."/>
        </authorList>
    </citation>
    <scope>NUCLEOTIDE SEQUENCE</scope>
    <source>
        <strain evidence="4">DSM 13166</strain>
    </source>
</reference>